<feature type="domain" description="SRCR" evidence="6">
    <location>
        <begin position="41"/>
        <end position="140"/>
    </location>
</feature>
<dbReference type="PROSITE" id="PS00420">
    <property type="entry name" value="SRCR_1"/>
    <property type="match status" value="1"/>
</dbReference>
<dbReference type="PRINTS" id="PR00258">
    <property type="entry name" value="SPERACTRCPTR"/>
</dbReference>
<dbReference type="EMBL" id="JAIZAY010000005">
    <property type="protein sequence ID" value="KAJ8042164.1"/>
    <property type="molecule type" value="Genomic_DNA"/>
</dbReference>
<evidence type="ECO:0000313" key="7">
    <source>
        <dbReference type="EMBL" id="KAJ8042164.1"/>
    </source>
</evidence>
<dbReference type="PANTHER" id="PTHR48071">
    <property type="entry name" value="SRCR DOMAIN-CONTAINING PROTEIN"/>
    <property type="match status" value="1"/>
</dbReference>
<evidence type="ECO:0000256" key="3">
    <source>
        <dbReference type="ARBA" id="ARBA00023157"/>
    </source>
</evidence>
<keyword evidence="8" id="KW-1185">Reference proteome</keyword>
<dbReference type="PANTHER" id="PTHR48071:SF18">
    <property type="entry name" value="DELETED IN MALIGNANT BRAIN TUMORS 1 PROTEIN-RELATED"/>
    <property type="match status" value="1"/>
</dbReference>
<evidence type="ECO:0000256" key="2">
    <source>
        <dbReference type="ARBA" id="ARBA00022737"/>
    </source>
</evidence>
<dbReference type="Pfam" id="PF00530">
    <property type="entry name" value="SRCR"/>
    <property type="match status" value="1"/>
</dbReference>
<evidence type="ECO:0000313" key="8">
    <source>
        <dbReference type="Proteomes" id="UP001152320"/>
    </source>
</evidence>
<evidence type="ECO:0000256" key="5">
    <source>
        <dbReference type="PROSITE-ProRule" id="PRU00196"/>
    </source>
</evidence>
<evidence type="ECO:0000256" key="4">
    <source>
        <dbReference type="ARBA" id="ARBA00023180"/>
    </source>
</evidence>
<name>A0A9Q1HDH4_HOLLE</name>
<keyword evidence="2" id="KW-0677">Repeat</keyword>
<organism evidence="7 8">
    <name type="scientific">Holothuria leucospilota</name>
    <name type="common">Black long sea cucumber</name>
    <name type="synonym">Mertensiothuria leucospilota</name>
    <dbReference type="NCBI Taxonomy" id="206669"/>
    <lineage>
        <taxon>Eukaryota</taxon>
        <taxon>Metazoa</taxon>
        <taxon>Echinodermata</taxon>
        <taxon>Eleutherozoa</taxon>
        <taxon>Echinozoa</taxon>
        <taxon>Holothuroidea</taxon>
        <taxon>Aspidochirotacea</taxon>
        <taxon>Aspidochirotida</taxon>
        <taxon>Holothuriidae</taxon>
        <taxon>Holothuria</taxon>
    </lineage>
</organism>
<evidence type="ECO:0000259" key="6">
    <source>
        <dbReference type="PROSITE" id="PS50287"/>
    </source>
</evidence>
<dbReference type="OrthoDB" id="536948at2759"/>
<dbReference type="SUPFAM" id="SSF56487">
    <property type="entry name" value="SRCR-like"/>
    <property type="match status" value="1"/>
</dbReference>
<dbReference type="AlphaFoldDB" id="A0A9Q1HDH4"/>
<keyword evidence="1" id="KW-0732">Signal</keyword>
<feature type="disulfide bond" evidence="5">
    <location>
        <begin position="109"/>
        <end position="119"/>
    </location>
</feature>
<dbReference type="SMART" id="SM00202">
    <property type="entry name" value="SR"/>
    <property type="match status" value="1"/>
</dbReference>
<comment type="caution">
    <text evidence="7">The sequence shown here is derived from an EMBL/GenBank/DDBJ whole genome shotgun (WGS) entry which is preliminary data.</text>
</comment>
<feature type="disulfide bond" evidence="5">
    <location>
        <begin position="78"/>
        <end position="139"/>
    </location>
</feature>
<dbReference type="Proteomes" id="UP001152320">
    <property type="component" value="Chromosome 5"/>
</dbReference>
<proteinExistence type="predicted"/>
<accession>A0A9Q1HDH4</accession>
<keyword evidence="4" id="KW-0325">Glycoprotein</keyword>
<sequence length="146" mass="16199">MIKIYLTLDLPHFWKLQQLKKHSFELIPVRQQVLMNTIQELCLSGGNASAGRVEVFYNGEWGTVCDDSWDINDARVVCLQLGFSDAIARYGNAFFGQGSGEIWMDNVECNGQESSLSDCTHNGFGNHNCGHSEDAGVACVGWLSYT</sequence>
<keyword evidence="3 5" id="KW-1015">Disulfide bond</keyword>
<gene>
    <name evidence="7" type="ORF">HOLleu_13159</name>
</gene>
<protein>
    <submittedName>
        <fullName evidence="7">Deleted in malignant brain tumors 1 protein</fullName>
    </submittedName>
</protein>
<feature type="disulfide bond" evidence="5">
    <location>
        <begin position="65"/>
        <end position="129"/>
    </location>
</feature>
<dbReference type="PROSITE" id="PS50287">
    <property type="entry name" value="SRCR_2"/>
    <property type="match status" value="1"/>
</dbReference>
<dbReference type="InterPro" id="IPR001190">
    <property type="entry name" value="SRCR"/>
</dbReference>
<dbReference type="InterPro" id="IPR036772">
    <property type="entry name" value="SRCR-like_dom_sf"/>
</dbReference>
<reference evidence="7" key="1">
    <citation type="submission" date="2021-10" db="EMBL/GenBank/DDBJ databases">
        <title>Tropical sea cucumber genome reveals ecological adaptation and Cuvierian tubules defense mechanism.</title>
        <authorList>
            <person name="Chen T."/>
        </authorList>
    </citation>
    <scope>NUCLEOTIDE SEQUENCE</scope>
    <source>
        <strain evidence="7">Nanhai2018</strain>
        <tissue evidence="7">Muscle</tissue>
    </source>
</reference>
<dbReference type="GO" id="GO:0016020">
    <property type="term" value="C:membrane"/>
    <property type="evidence" value="ECO:0007669"/>
    <property type="project" value="InterPro"/>
</dbReference>
<dbReference type="FunFam" id="3.10.250.10:FF:000006">
    <property type="entry name" value="neurotrypsin isoform X2"/>
    <property type="match status" value="1"/>
</dbReference>
<evidence type="ECO:0000256" key="1">
    <source>
        <dbReference type="ARBA" id="ARBA00022729"/>
    </source>
</evidence>
<dbReference type="Gene3D" id="3.10.250.10">
    <property type="entry name" value="SRCR-like domain"/>
    <property type="match status" value="1"/>
</dbReference>